<evidence type="ECO:0000313" key="5">
    <source>
        <dbReference type="EMBL" id="KAJ6806312.1"/>
    </source>
</evidence>
<dbReference type="InterPro" id="IPR009057">
    <property type="entry name" value="Homeodomain-like_sf"/>
</dbReference>
<dbReference type="PANTHER" id="PTHR47206">
    <property type="entry name" value="HOMEODOMAIN-LIKE SUPERFAMILY PROTEIN"/>
    <property type="match status" value="1"/>
</dbReference>
<dbReference type="AlphaFoldDB" id="A0AAX6EQ65"/>
<feature type="region of interest" description="Disordered" evidence="2">
    <location>
        <begin position="146"/>
        <end position="167"/>
    </location>
</feature>
<dbReference type="PROSITE" id="PS50090">
    <property type="entry name" value="MYB_LIKE"/>
    <property type="match status" value="1"/>
</dbReference>
<comment type="caution">
    <text evidence="5">The sequence shown here is derived from an EMBL/GenBank/DDBJ whole genome shotgun (WGS) entry which is preliminary data.</text>
</comment>
<feature type="region of interest" description="Disordered" evidence="2">
    <location>
        <begin position="210"/>
        <end position="268"/>
    </location>
</feature>
<dbReference type="Gene3D" id="1.10.10.60">
    <property type="entry name" value="Homeodomain-like"/>
    <property type="match status" value="1"/>
</dbReference>
<feature type="compositionally biased region" description="Basic and acidic residues" evidence="2">
    <location>
        <begin position="417"/>
        <end position="454"/>
    </location>
</feature>
<feature type="region of interest" description="Disordered" evidence="2">
    <location>
        <begin position="304"/>
        <end position="454"/>
    </location>
</feature>
<dbReference type="GO" id="GO:0003677">
    <property type="term" value="F:DNA binding"/>
    <property type="evidence" value="ECO:0007669"/>
    <property type="project" value="UniProtKB-KW"/>
</dbReference>
<dbReference type="Proteomes" id="UP001140949">
    <property type="component" value="Unassembled WGS sequence"/>
</dbReference>
<reference evidence="5" key="2">
    <citation type="submission" date="2023-04" db="EMBL/GenBank/DDBJ databases">
        <authorList>
            <person name="Bruccoleri R.E."/>
            <person name="Oakeley E.J."/>
            <person name="Faust A.-M."/>
            <person name="Dessus-Babus S."/>
            <person name="Altorfer M."/>
            <person name="Burckhardt D."/>
            <person name="Oertli M."/>
            <person name="Naumann U."/>
            <person name="Petersen F."/>
            <person name="Wong J."/>
        </authorList>
    </citation>
    <scope>NUCLEOTIDE SEQUENCE</scope>
    <source>
        <strain evidence="5">GSM-AAB239-AS_SAM_17_03QT</strain>
        <tissue evidence="5">Leaf</tissue>
    </source>
</reference>
<organism evidence="5 6">
    <name type="scientific">Iris pallida</name>
    <name type="common">Sweet iris</name>
    <dbReference type="NCBI Taxonomy" id="29817"/>
    <lineage>
        <taxon>Eukaryota</taxon>
        <taxon>Viridiplantae</taxon>
        <taxon>Streptophyta</taxon>
        <taxon>Embryophyta</taxon>
        <taxon>Tracheophyta</taxon>
        <taxon>Spermatophyta</taxon>
        <taxon>Magnoliopsida</taxon>
        <taxon>Liliopsida</taxon>
        <taxon>Asparagales</taxon>
        <taxon>Iridaceae</taxon>
        <taxon>Iridoideae</taxon>
        <taxon>Irideae</taxon>
        <taxon>Iris</taxon>
    </lineage>
</organism>
<evidence type="ECO:0000313" key="6">
    <source>
        <dbReference type="Proteomes" id="UP001140949"/>
    </source>
</evidence>
<keyword evidence="6" id="KW-1185">Reference proteome</keyword>
<evidence type="ECO:0000259" key="4">
    <source>
        <dbReference type="PROSITE" id="PS51294"/>
    </source>
</evidence>
<feature type="compositionally biased region" description="Low complexity" evidence="2">
    <location>
        <begin position="337"/>
        <end position="346"/>
    </location>
</feature>
<evidence type="ECO:0000256" key="1">
    <source>
        <dbReference type="ARBA" id="ARBA00023125"/>
    </source>
</evidence>
<gene>
    <name evidence="5" type="ORF">M6B38_175925</name>
</gene>
<dbReference type="SMART" id="SM00717">
    <property type="entry name" value="SANT"/>
    <property type="match status" value="1"/>
</dbReference>
<dbReference type="InterPro" id="IPR017930">
    <property type="entry name" value="Myb_dom"/>
</dbReference>
<feature type="compositionally biased region" description="Polar residues" evidence="2">
    <location>
        <begin position="210"/>
        <end position="254"/>
    </location>
</feature>
<reference evidence="5" key="1">
    <citation type="journal article" date="2023" name="GigaByte">
        <title>Genome assembly of the bearded iris, Iris pallida Lam.</title>
        <authorList>
            <person name="Bruccoleri R.E."/>
            <person name="Oakeley E.J."/>
            <person name="Faust A.M.E."/>
            <person name="Altorfer M."/>
            <person name="Dessus-Babus S."/>
            <person name="Burckhardt D."/>
            <person name="Oertli M."/>
            <person name="Naumann U."/>
            <person name="Petersen F."/>
            <person name="Wong J."/>
        </authorList>
    </citation>
    <scope>NUCLEOTIDE SEQUENCE</scope>
    <source>
        <strain evidence="5">GSM-AAB239-AS_SAM_17_03QT</strain>
    </source>
</reference>
<feature type="region of interest" description="Disordered" evidence="2">
    <location>
        <begin position="19"/>
        <end position="55"/>
    </location>
</feature>
<dbReference type="InterPro" id="IPR001005">
    <property type="entry name" value="SANT/Myb"/>
</dbReference>
<dbReference type="CDD" id="cd11660">
    <property type="entry name" value="SANT_TRF"/>
    <property type="match status" value="1"/>
</dbReference>
<feature type="compositionally biased region" description="Polar residues" evidence="2">
    <location>
        <begin position="353"/>
        <end position="377"/>
    </location>
</feature>
<dbReference type="PANTHER" id="PTHR47206:SF1">
    <property type="entry name" value="HOMEODOMAIN-LIKE SUPERFAMILY PROTEIN"/>
    <property type="match status" value="1"/>
</dbReference>
<sequence length="454" mass="46963">MSAEVSAQAAASAKVLMASSLPSNIGSTKESAGKGRLTLERYNGQASCSTPDREQPARFACGKSITPVTLHRQAVSTGTFAEGSDGNEAADSTLATKKKRKLWTEEEDKELIAAVQKYGEGNWVNILKGDFKHDRTASQLSQRWSILKKRPSNSNPGGANNSSNTTQSEAMLAVREAVSSALKMPMARSLPATCTGASVSLTQSNNAKISSTISEASPATTVSPPRASNSLPQPVNQAASQKGASTPQNNSQTTAKSKAAPKKPPVGPNPLIQAAAFAAGGRIVAPSTAATLLKAAQSKNVHIMNGGARLMPSNKGRPQPNYRHTRPFVMPPPSPPGNSSSASNGAKAGSHQAHGSSTNLTSQSLAMAPQANSNSAEGNAEKISGKEIPASDGDDGGSLKKVGEGGGNMELNVANQDQKKASDLGDNERVSQDQKVADSSEAKVVDKLEAEKDS</sequence>
<dbReference type="Pfam" id="PF00249">
    <property type="entry name" value="Myb_DNA-binding"/>
    <property type="match status" value="1"/>
</dbReference>
<keyword evidence="1" id="KW-0238">DNA-binding</keyword>
<dbReference type="PROSITE" id="PS51294">
    <property type="entry name" value="HTH_MYB"/>
    <property type="match status" value="1"/>
</dbReference>
<name>A0AAX6EQ65_IRIPA</name>
<feature type="domain" description="HTH myb-type" evidence="4">
    <location>
        <begin position="95"/>
        <end position="152"/>
    </location>
</feature>
<proteinExistence type="predicted"/>
<evidence type="ECO:0000259" key="3">
    <source>
        <dbReference type="PROSITE" id="PS50090"/>
    </source>
</evidence>
<accession>A0AAX6EQ65</accession>
<dbReference type="EMBL" id="JANAVB010034619">
    <property type="protein sequence ID" value="KAJ6806312.1"/>
    <property type="molecule type" value="Genomic_DNA"/>
</dbReference>
<feature type="domain" description="Myb-like" evidence="3">
    <location>
        <begin position="95"/>
        <end position="148"/>
    </location>
</feature>
<protein>
    <submittedName>
        <fullName evidence="5">Uncharacterized protein</fullName>
    </submittedName>
</protein>
<dbReference type="SUPFAM" id="SSF46689">
    <property type="entry name" value="Homeodomain-like"/>
    <property type="match status" value="1"/>
</dbReference>
<evidence type="ECO:0000256" key="2">
    <source>
        <dbReference type="SAM" id="MobiDB-lite"/>
    </source>
</evidence>
<feature type="compositionally biased region" description="Low complexity" evidence="2">
    <location>
        <begin position="152"/>
        <end position="164"/>
    </location>
</feature>